<evidence type="ECO:0008006" key="12">
    <source>
        <dbReference type="Google" id="ProtNLM"/>
    </source>
</evidence>
<dbReference type="GO" id="GO:0005634">
    <property type="term" value="C:nucleus"/>
    <property type="evidence" value="ECO:0007669"/>
    <property type="project" value="TreeGrafter"/>
</dbReference>
<dbReference type="GO" id="GO:0035556">
    <property type="term" value="P:intracellular signal transduction"/>
    <property type="evidence" value="ECO:0007669"/>
    <property type="project" value="TreeGrafter"/>
</dbReference>
<dbReference type="GO" id="GO:0005524">
    <property type="term" value="F:ATP binding"/>
    <property type="evidence" value="ECO:0007669"/>
    <property type="project" value="UniProtKB-KW"/>
</dbReference>
<sequence>LCCSWRSTCSSADVPDSHYSTKELYDKYMIAEELGRGQFGIAHRCVEAASKKTYLAKFVKVKGADQVLVKKEISILNIARHRNILYLHESFESLEELVMIFEFISGVDIFERISTASFELNEREIVNYVRQVCSALEFLHSHSIGHFDIKPDNIIYFTRRSSVIKIVEFGQARQLRPGDGFRLQFTSPEYYAPEVHHHDLVSTATDMWSVGALTYILLSGLNPFIAETNQQVIENILNAEYSFEDEAFKDISIEAMDFIDRLLVKERKSRMTATEALNHVWLKQQTEKTSTKTIKTLRHRRYYQTLVKKEWNTVVSVARISCGGAIRSQKGITVAKVKVAPIDIGPIAGQIKHNVAEEGGHAKYVLPPKIEALPSDISIEEGKVLTLSCAFSGEPAPEITWYCRGRKITSQDQQGRFHIETSEDLTTLIIMDVQKNDGGLYTLNLGNEFGTDSATVNINIRSP</sequence>
<protein>
    <recommendedName>
        <fullName evidence="12">Protein kinase domain-containing protein</fullName>
    </recommendedName>
</protein>
<evidence type="ECO:0000256" key="3">
    <source>
        <dbReference type="ARBA" id="ARBA00022679"/>
    </source>
</evidence>
<keyword evidence="11" id="KW-1185">Reference proteome</keyword>
<dbReference type="SMART" id="SM00409">
    <property type="entry name" value="IG"/>
    <property type="match status" value="1"/>
</dbReference>
<proteinExistence type="inferred from homology"/>
<keyword evidence="5" id="KW-0418">Kinase</keyword>
<dbReference type="SUPFAM" id="SSF56112">
    <property type="entry name" value="Protein kinase-like (PK-like)"/>
    <property type="match status" value="1"/>
</dbReference>
<dbReference type="Gene3D" id="2.60.40.10">
    <property type="entry name" value="Immunoglobulins"/>
    <property type="match status" value="1"/>
</dbReference>
<evidence type="ECO:0000256" key="4">
    <source>
        <dbReference type="ARBA" id="ARBA00022741"/>
    </source>
</evidence>
<keyword evidence="6" id="KW-0067">ATP-binding</keyword>
<dbReference type="CDD" id="cd14104">
    <property type="entry name" value="STKc_Titin"/>
    <property type="match status" value="1"/>
</dbReference>
<keyword evidence="2" id="KW-0723">Serine/threonine-protein kinase</keyword>
<dbReference type="InterPro" id="IPR013783">
    <property type="entry name" value="Ig-like_fold"/>
</dbReference>
<dbReference type="PANTHER" id="PTHR24342">
    <property type="entry name" value="SERINE/THREONINE-PROTEIN KINASE 17"/>
    <property type="match status" value="1"/>
</dbReference>
<dbReference type="InterPro" id="IPR003599">
    <property type="entry name" value="Ig_sub"/>
</dbReference>
<evidence type="ECO:0000259" key="9">
    <source>
        <dbReference type="PROSITE" id="PS50835"/>
    </source>
</evidence>
<dbReference type="Pfam" id="PF00069">
    <property type="entry name" value="Pkinase"/>
    <property type="match status" value="1"/>
</dbReference>
<evidence type="ECO:0000256" key="1">
    <source>
        <dbReference type="ARBA" id="ARBA00006692"/>
    </source>
</evidence>
<dbReference type="PANTHER" id="PTHR24342:SF20">
    <property type="entry name" value="MYOSIN LIGHT CHAIN KINASE, SMOOTH MUSCLE"/>
    <property type="match status" value="1"/>
</dbReference>
<reference evidence="10" key="2">
    <citation type="submission" date="2025-09" db="UniProtKB">
        <authorList>
            <consortium name="Ensembl"/>
        </authorList>
    </citation>
    <scope>IDENTIFICATION</scope>
</reference>
<dbReference type="SMART" id="SM00408">
    <property type="entry name" value="IGc2"/>
    <property type="match status" value="1"/>
</dbReference>
<dbReference type="InterPro" id="IPR003598">
    <property type="entry name" value="Ig_sub2"/>
</dbReference>
<dbReference type="Gene3D" id="3.30.200.20">
    <property type="entry name" value="Phosphorylase Kinase, domain 1"/>
    <property type="match status" value="1"/>
</dbReference>
<evidence type="ECO:0000313" key="11">
    <source>
        <dbReference type="Proteomes" id="UP000694410"/>
    </source>
</evidence>
<dbReference type="AlphaFoldDB" id="A0A8C0VRN9"/>
<dbReference type="InterPro" id="IPR007110">
    <property type="entry name" value="Ig-like_dom"/>
</dbReference>
<evidence type="ECO:0000256" key="6">
    <source>
        <dbReference type="ARBA" id="ARBA00022840"/>
    </source>
</evidence>
<accession>A0A8C0VRN9</accession>
<dbReference type="PROSITE" id="PS50835">
    <property type="entry name" value="IG_LIKE"/>
    <property type="match status" value="1"/>
</dbReference>
<dbReference type="FunFam" id="1.10.510.10:FF:000329">
    <property type="entry name" value="Titin a"/>
    <property type="match status" value="1"/>
</dbReference>
<feature type="domain" description="Ig-like" evidence="9">
    <location>
        <begin position="368"/>
        <end position="459"/>
    </location>
</feature>
<dbReference type="PROSITE" id="PS50011">
    <property type="entry name" value="PROTEIN_KINASE_DOM"/>
    <property type="match status" value="1"/>
</dbReference>
<dbReference type="FunFam" id="2.60.40.10:FF:001190">
    <property type="entry name" value="Titin b"/>
    <property type="match status" value="1"/>
</dbReference>
<organism evidence="10 11">
    <name type="scientific">Cyanistes caeruleus</name>
    <name type="common">Eurasian blue tit</name>
    <name type="synonym">Parus caeruleus</name>
    <dbReference type="NCBI Taxonomy" id="156563"/>
    <lineage>
        <taxon>Eukaryota</taxon>
        <taxon>Metazoa</taxon>
        <taxon>Chordata</taxon>
        <taxon>Craniata</taxon>
        <taxon>Vertebrata</taxon>
        <taxon>Euteleostomi</taxon>
        <taxon>Archelosauria</taxon>
        <taxon>Archosauria</taxon>
        <taxon>Dinosauria</taxon>
        <taxon>Saurischia</taxon>
        <taxon>Theropoda</taxon>
        <taxon>Coelurosauria</taxon>
        <taxon>Aves</taxon>
        <taxon>Neognathae</taxon>
        <taxon>Neoaves</taxon>
        <taxon>Telluraves</taxon>
        <taxon>Australaves</taxon>
        <taxon>Passeriformes</taxon>
        <taxon>Paridae</taxon>
        <taxon>Cyanistes</taxon>
    </lineage>
</organism>
<dbReference type="Pfam" id="PF07679">
    <property type="entry name" value="I-set"/>
    <property type="match status" value="1"/>
</dbReference>
<evidence type="ECO:0000256" key="5">
    <source>
        <dbReference type="ARBA" id="ARBA00022777"/>
    </source>
</evidence>
<comment type="similarity">
    <text evidence="1">Belongs to the protein kinase superfamily. CAMK Ser/Thr protein kinase family.</text>
</comment>
<evidence type="ECO:0000313" key="10">
    <source>
        <dbReference type="Ensembl" id="ENSCCEP00000026704.1"/>
    </source>
</evidence>
<dbReference type="SMART" id="SM00220">
    <property type="entry name" value="S_TKc"/>
    <property type="match status" value="1"/>
</dbReference>
<dbReference type="InterPro" id="IPR008271">
    <property type="entry name" value="Ser/Thr_kinase_AS"/>
</dbReference>
<reference evidence="10" key="1">
    <citation type="submission" date="2025-08" db="UniProtKB">
        <authorList>
            <consortium name="Ensembl"/>
        </authorList>
    </citation>
    <scope>IDENTIFICATION</scope>
</reference>
<dbReference type="FunFam" id="3.30.200.20:FF:000286">
    <property type="entry name" value="Titin a"/>
    <property type="match status" value="1"/>
</dbReference>
<dbReference type="Proteomes" id="UP000694410">
    <property type="component" value="Unplaced"/>
</dbReference>
<keyword evidence="4" id="KW-0547">Nucleotide-binding</keyword>
<dbReference type="SUPFAM" id="SSF48726">
    <property type="entry name" value="Immunoglobulin"/>
    <property type="match status" value="1"/>
</dbReference>
<dbReference type="Gene3D" id="1.10.510.10">
    <property type="entry name" value="Transferase(Phosphotransferase) domain 1"/>
    <property type="match status" value="1"/>
</dbReference>
<dbReference type="InterPro" id="IPR000719">
    <property type="entry name" value="Prot_kinase_dom"/>
</dbReference>
<keyword evidence="7" id="KW-0393">Immunoglobulin domain</keyword>
<name>A0A8C0VRN9_CYACU</name>
<evidence type="ECO:0000256" key="7">
    <source>
        <dbReference type="ARBA" id="ARBA00023319"/>
    </source>
</evidence>
<evidence type="ECO:0000259" key="8">
    <source>
        <dbReference type="PROSITE" id="PS50011"/>
    </source>
</evidence>
<dbReference type="InterPro" id="IPR013098">
    <property type="entry name" value="Ig_I-set"/>
</dbReference>
<dbReference type="InterPro" id="IPR036179">
    <property type="entry name" value="Ig-like_dom_sf"/>
</dbReference>
<dbReference type="GO" id="GO:0004674">
    <property type="term" value="F:protein serine/threonine kinase activity"/>
    <property type="evidence" value="ECO:0007669"/>
    <property type="project" value="UniProtKB-KW"/>
</dbReference>
<keyword evidence="3" id="KW-0808">Transferase</keyword>
<dbReference type="PROSITE" id="PS00108">
    <property type="entry name" value="PROTEIN_KINASE_ST"/>
    <property type="match status" value="1"/>
</dbReference>
<dbReference type="GO" id="GO:0043065">
    <property type="term" value="P:positive regulation of apoptotic process"/>
    <property type="evidence" value="ECO:0007669"/>
    <property type="project" value="TreeGrafter"/>
</dbReference>
<evidence type="ECO:0000256" key="2">
    <source>
        <dbReference type="ARBA" id="ARBA00022527"/>
    </source>
</evidence>
<dbReference type="InterPro" id="IPR011009">
    <property type="entry name" value="Kinase-like_dom_sf"/>
</dbReference>
<feature type="domain" description="Protein kinase" evidence="8">
    <location>
        <begin position="28"/>
        <end position="282"/>
    </location>
</feature>
<dbReference type="Ensembl" id="ENSCCET00000039642.1">
    <property type="protein sequence ID" value="ENSCCEP00000026704.1"/>
    <property type="gene ID" value="ENSCCEG00000023408.1"/>
</dbReference>